<dbReference type="InterPro" id="IPR036390">
    <property type="entry name" value="WH_DNA-bd_sf"/>
</dbReference>
<dbReference type="InterPro" id="IPR036388">
    <property type="entry name" value="WH-like_DNA-bd_sf"/>
</dbReference>
<dbReference type="InterPro" id="IPR000847">
    <property type="entry name" value="LysR_HTH_N"/>
</dbReference>
<dbReference type="SUPFAM" id="SSF53850">
    <property type="entry name" value="Periplasmic binding protein-like II"/>
    <property type="match status" value="1"/>
</dbReference>
<dbReference type="GO" id="GO:0005829">
    <property type="term" value="C:cytosol"/>
    <property type="evidence" value="ECO:0007669"/>
    <property type="project" value="TreeGrafter"/>
</dbReference>
<dbReference type="Gene3D" id="3.40.190.290">
    <property type="match status" value="1"/>
</dbReference>
<keyword evidence="2" id="KW-0805">Transcription regulation</keyword>
<evidence type="ECO:0000256" key="3">
    <source>
        <dbReference type="ARBA" id="ARBA00023125"/>
    </source>
</evidence>
<feature type="domain" description="HTH lysR-type" evidence="5">
    <location>
        <begin position="1"/>
        <end position="58"/>
    </location>
</feature>
<evidence type="ECO:0000256" key="2">
    <source>
        <dbReference type="ARBA" id="ARBA00023015"/>
    </source>
</evidence>
<dbReference type="Pfam" id="PF00126">
    <property type="entry name" value="HTH_1"/>
    <property type="match status" value="1"/>
</dbReference>
<dbReference type="PROSITE" id="PS50931">
    <property type="entry name" value="HTH_LYSR"/>
    <property type="match status" value="1"/>
</dbReference>
<proteinExistence type="inferred from homology"/>
<keyword evidence="3" id="KW-0238">DNA-binding</keyword>
<dbReference type="GO" id="GO:0003677">
    <property type="term" value="F:DNA binding"/>
    <property type="evidence" value="ECO:0007669"/>
    <property type="project" value="UniProtKB-KW"/>
</dbReference>
<dbReference type="PANTHER" id="PTHR30419:SF8">
    <property type="entry name" value="NITROGEN ASSIMILATION TRANSCRIPTIONAL ACTIVATOR-RELATED"/>
    <property type="match status" value="1"/>
</dbReference>
<evidence type="ECO:0000313" key="7">
    <source>
        <dbReference type="Proteomes" id="UP000242447"/>
    </source>
</evidence>
<dbReference type="EMBL" id="CP019937">
    <property type="protein sequence ID" value="ARO14489.1"/>
    <property type="molecule type" value="Genomic_DNA"/>
</dbReference>
<protein>
    <submittedName>
        <fullName evidence="6">Transcriptional regulator protein</fullName>
    </submittedName>
</protein>
<dbReference type="RefSeq" id="WP_085786031.1">
    <property type="nucleotide sequence ID" value="NZ_CP019937.1"/>
</dbReference>
<sequence length="300" mass="33230">MDIDAIELFNELARSGSIRQTAEVMGMSPTAVVRQIDKIEHEFGATLLDRTPRGVRLTAAGEVLVAGSREIARELRAMQQRMDDLKGLRRGHVSIHVNGAAISSILAPVLYDFSHKHPRISIEVSVSSAQGALDAVAGGLTDMAVTMFAPVDTRIVNRFKIPVRHEPIMAADHPLAAQKTITVDDLVRHRLALPDRSYGVRRAFDARLRAHGFDASEAGFTTSSLELQKELAMRGVAVLILPEMAVQRELDAGYLVARPFIQKDRIETLLELSHSVSRHQSMAARRLLEFIESFLRRHHG</sequence>
<dbReference type="OrthoDB" id="5297263at2"/>
<evidence type="ECO:0000313" key="6">
    <source>
        <dbReference type="EMBL" id="ARO14489.1"/>
    </source>
</evidence>
<dbReference type="Proteomes" id="UP000242447">
    <property type="component" value="Chromosome"/>
</dbReference>
<dbReference type="Gene3D" id="1.10.10.10">
    <property type="entry name" value="Winged helix-like DNA-binding domain superfamily/Winged helix DNA-binding domain"/>
    <property type="match status" value="1"/>
</dbReference>
<accession>A0A1W6NZ72</accession>
<organism evidence="6 7">
    <name type="scientific">Ketogulonicigenium robustum</name>
    <dbReference type="NCBI Taxonomy" id="92947"/>
    <lineage>
        <taxon>Bacteria</taxon>
        <taxon>Pseudomonadati</taxon>
        <taxon>Pseudomonadota</taxon>
        <taxon>Alphaproteobacteria</taxon>
        <taxon>Rhodobacterales</taxon>
        <taxon>Roseobacteraceae</taxon>
        <taxon>Ketogulonicigenium</taxon>
    </lineage>
</organism>
<dbReference type="STRING" id="92947.BVG79_01143"/>
<dbReference type="KEGG" id="kro:BVG79_01143"/>
<name>A0A1W6NZ72_9RHOB</name>
<dbReference type="PANTHER" id="PTHR30419">
    <property type="entry name" value="HTH-TYPE TRANSCRIPTIONAL REGULATOR YBHD"/>
    <property type="match status" value="1"/>
</dbReference>
<dbReference type="InterPro" id="IPR050950">
    <property type="entry name" value="HTH-type_LysR_regulators"/>
</dbReference>
<dbReference type="SUPFAM" id="SSF46785">
    <property type="entry name" value="Winged helix' DNA-binding domain"/>
    <property type="match status" value="1"/>
</dbReference>
<dbReference type="Pfam" id="PF03466">
    <property type="entry name" value="LysR_substrate"/>
    <property type="match status" value="1"/>
</dbReference>
<evidence type="ECO:0000256" key="1">
    <source>
        <dbReference type="ARBA" id="ARBA00009437"/>
    </source>
</evidence>
<dbReference type="InterPro" id="IPR005119">
    <property type="entry name" value="LysR_subst-bd"/>
</dbReference>
<evidence type="ECO:0000256" key="4">
    <source>
        <dbReference type="ARBA" id="ARBA00023163"/>
    </source>
</evidence>
<dbReference type="AlphaFoldDB" id="A0A1W6NZ72"/>
<keyword evidence="7" id="KW-1185">Reference proteome</keyword>
<reference evidence="6 7" key="1">
    <citation type="submission" date="2017-02" db="EMBL/GenBank/DDBJ databases">
        <title>Ketogulonicigenium robustum SPU B003 Genome sequencing and assembly.</title>
        <authorList>
            <person name="Li Y."/>
            <person name="Liu L."/>
            <person name="Wang C."/>
            <person name="Zhang M."/>
            <person name="Zhang T."/>
            <person name="Zhang Y."/>
        </authorList>
    </citation>
    <scope>NUCLEOTIDE SEQUENCE [LARGE SCALE GENOMIC DNA]</scope>
    <source>
        <strain evidence="6 7">SPU_B003</strain>
    </source>
</reference>
<evidence type="ECO:0000259" key="5">
    <source>
        <dbReference type="PROSITE" id="PS50931"/>
    </source>
</evidence>
<gene>
    <name evidence="6" type="ORF">BVG79_01143</name>
</gene>
<dbReference type="GO" id="GO:0003700">
    <property type="term" value="F:DNA-binding transcription factor activity"/>
    <property type="evidence" value="ECO:0007669"/>
    <property type="project" value="InterPro"/>
</dbReference>
<keyword evidence="4" id="KW-0804">Transcription</keyword>
<comment type="similarity">
    <text evidence="1">Belongs to the LysR transcriptional regulatory family.</text>
</comment>